<dbReference type="Pfam" id="PF00350">
    <property type="entry name" value="Dynamin_N"/>
    <property type="match status" value="1"/>
</dbReference>
<dbReference type="InterPro" id="IPR022812">
    <property type="entry name" value="Dynamin"/>
</dbReference>
<dbReference type="PROSITE" id="PS51388">
    <property type="entry name" value="GED"/>
    <property type="match status" value="1"/>
</dbReference>
<dbReference type="GO" id="GO:0000266">
    <property type="term" value="P:mitochondrial fission"/>
    <property type="evidence" value="ECO:0007669"/>
    <property type="project" value="TreeGrafter"/>
</dbReference>
<evidence type="ECO:0000259" key="4">
    <source>
        <dbReference type="PROSITE" id="PS51718"/>
    </source>
</evidence>
<feature type="domain" description="Dynamin-type G" evidence="4">
    <location>
        <begin position="50"/>
        <end position="338"/>
    </location>
</feature>
<dbReference type="PROSITE" id="PS51718">
    <property type="entry name" value="G_DYNAMIN_2"/>
    <property type="match status" value="1"/>
</dbReference>
<sequence length="726" mass="81959">MGAAVFAVDDGDECPDGVNSNGVSDGFASIKTSQRLNQIDTVRALGVGDHIDLPQLVVCGDQSSGKSSVLEGISGIPFPRKDGLCTRFSTEIVLRHDPRTNKRTATLIPCQSRTAEEKELFAAFRRDFDDYAELPEIIQEASDLMNLRSLEFPDGPAFATDVLRLEVVGNTGLHLTLVDLPGLISVGDDNDIHMVRSLVDNYLESSRTIILAVIPATSDAETQLIIQRAQHFDTKGDRTIGIITKPDLINKGTEERVACLAKNQDRTQLQLGFFLLKNPSPEEIKVGVTPAQRDQAESEFFSEAAWKAQGLDISRVGIKNLRPFLQELLDRHIERELPKVRGDISRLLKKVEAEIDHLGPERSQAIQIRMFLTRVSSNFQSIIKGALNGMYDLDEVEFSSLKLDTECHLRAAVHLENQRFADFMRMHSRQRRLISDTGENSDDDDSARNTVHYLRYLGSRPGDTDDYEELVVTEKQMLGWVKEMYHKSRGRELPGNYNDHFLRDLFHVQSASWGRISRSHVDIIVALVTLYLESVLHSLLKEPTVRGKIWRIVKVALDQNVENCHKELATLLRDEQGYPITYNHYYTDNIQKTRLEKERKSFEELVRSSICKNTSISQSQINNLVKSLQMTAEVNMVDQACSDALTALNAYYKVAMKTFVDNVCRQVIERHLLAPLPRVFNPTLISSYSDEYLVHLAAESPKAIQDRIEALKLQEALKQSIQELSL</sequence>
<accession>A0AAD6MUI3</accession>
<dbReference type="CDD" id="cd08771">
    <property type="entry name" value="DLP_1"/>
    <property type="match status" value="1"/>
</dbReference>
<dbReference type="GO" id="GO:0008017">
    <property type="term" value="F:microtubule binding"/>
    <property type="evidence" value="ECO:0007669"/>
    <property type="project" value="TreeGrafter"/>
</dbReference>
<dbReference type="EMBL" id="JAQJAN010000011">
    <property type="protein sequence ID" value="KAJ5719304.1"/>
    <property type="molecule type" value="Genomic_DNA"/>
</dbReference>
<keyword evidence="6" id="KW-1185">Reference proteome</keyword>
<proteinExistence type="predicted"/>
<organism evidence="5 6">
    <name type="scientific">Penicillium malachiteum</name>
    <dbReference type="NCBI Taxonomy" id="1324776"/>
    <lineage>
        <taxon>Eukaryota</taxon>
        <taxon>Fungi</taxon>
        <taxon>Dikarya</taxon>
        <taxon>Ascomycota</taxon>
        <taxon>Pezizomycotina</taxon>
        <taxon>Eurotiomycetes</taxon>
        <taxon>Eurotiomycetidae</taxon>
        <taxon>Eurotiales</taxon>
        <taxon>Aspergillaceae</taxon>
        <taxon>Penicillium</taxon>
    </lineage>
</organism>
<evidence type="ECO:0000256" key="2">
    <source>
        <dbReference type="ARBA" id="ARBA00023134"/>
    </source>
</evidence>
<dbReference type="GO" id="GO:0006897">
    <property type="term" value="P:endocytosis"/>
    <property type="evidence" value="ECO:0007669"/>
    <property type="project" value="TreeGrafter"/>
</dbReference>
<evidence type="ECO:0000259" key="3">
    <source>
        <dbReference type="PROSITE" id="PS51388"/>
    </source>
</evidence>
<dbReference type="Pfam" id="PF01031">
    <property type="entry name" value="Dynamin_M"/>
    <property type="match status" value="1"/>
</dbReference>
<dbReference type="InterPro" id="IPR001401">
    <property type="entry name" value="Dynamin_GTPase"/>
</dbReference>
<dbReference type="AlphaFoldDB" id="A0AAD6MUI3"/>
<dbReference type="PANTHER" id="PTHR11566">
    <property type="entry name" value="DYNAMIN"/>
    <property type="match status" value="1"/>
</dbReference>
<dbReference type="GO" id="GO:0048312">
    <property type="term" value="P:intracellular distribution of mitochondria"/>
    <property type="evidence" value="ECO:0007669"/>
    <property type="project" value="TreeGrafter"/>
</dbReference>
<dbReference type="InterPro" id="IPR027417">
    <property type="entry name" value="P-loop_NTPase"/>
</dbReference>
<dbReference type="SUPFAM" id="SSF52540">
    <property type="entry name" value="P-loop containing nucleoside triphosphate hydrolases"/>
    <property type="match status" value="1"/>
</dbReference>
<protein>
    <submittedName>
        <fullName evidence="5">Dynamin family protein</fullName>
    </submittedName>
</protein>
<evidence type="ECO:0000313" key="6">
    <source>
        <dbReference type="Proteomes" id="UP001215712"/>
    </source>
</evidence>
<keyword evidence="1" id="KW-0547">Nucleotide-binding</keyword>
<dbReference type="InterPro" id="IPR000375">
    <property type="entry name" value="Dynamin_stalk"/>
</dbReference>
<name>A0AAD6MUI3_9EURO</name>
<dbReference type="InterPro" id="IPR045063">
    <property type="entry name" value="Dynamin_N"/>
</dbReference>
<dbReference type="GO" id="GO:0016020">
    <property type="term" value="C:membrane"/>
    <property type="evidence" value="ECO:0007669"/>
    <property type="project" value="TreeGrafter"/>
</dbReference>
<dbReference type="Gene3D" id="1.20.120.1240">
    <property type="entry name" value="Dynamin, middle domain"/>
    <property type="match status" value="1"/>
</dbReference>
<keyword evidence="2" id="KW-0342">GTP-binding</keyword>
<dbReference type="PRINTS" id="PR00195">
    <property type="entry name" value="DYNAMIN"/>
</dbReference>
<dbReference type="GO" id="GO:0005874">
    <property type="term" value="C:microtubule"/>
    <property type="evidence" value="ECO:0007669"/>
    <property type="project" value="TreeGrafter"/>
</dbReference>
<dbReference type="FunFam" id="3.40.50.300:FF:001425">
    <property type="entry name" value="Dynamin GTPase, putative"/>
    <property type="match status" value="1"/>
</dbReference>
<reference evidence="5" key="1">
    <citation type="journal article" date="2023" name="IMA Fungus">
        <title>Comparative genomic study of the Penicillium genus elucidates a diverse pangenome and 15 lateral gene transfer events.</title>
        <authorList>
            <person name="Petersen C."/>
            <person name="Sorensen T."/>
            <person name="Nielsen M.R."/>
            <person name="Sondergaard T.E."/>
            <person name="Sorensen J.L."/>
            <person name="Fitzpatrick D.A."/>
            <person name="Frisvad J.C."/>
            <person name="Nielsen K.L."/>
        </authorList>
    </citation>
    <scope>NUCLEOTIDE SEQUENCE</scope>
    <source>
        <strain evidence="5">IBT 17514</strain>
    </source>
</reference>
<dbReference type="Gene3D" id="3.40.50.300">
    <property type="entry name" value="P-loop containing nucleotide triphosphate hydrolases"/>
    <property type="match status" value="1"/>
</dbReference>
<evidence type="ECO:0000313" key="5">
    <source>
        <dbReference type="EMBL" id="KAJ5719304.1"/>
    </source>
</evidence>
<dbReference type="InterPro" id="IPR030381">
    <property type="entry name" value="G_DYNAMIN_dom"/>
</dbReference>
<gene>
    <name evidence="5" type="ORF">N7493_007759</name>
</gene>
<dbReference type="PANTHER" id="PTHR11566:SF21">
    <property type="entry name" value="DYNAMIN RELATED PROTEIN 1, ISOFORM A"/>
    <property type="match status" value="1"/>
</dbReference>
<dbReference type="GO" id="GO:0016559">
    <property type="term" value="P:peroxisome fission"/>
    <property type="evidence" value="ECO:0007669"/>
    <property type="project" value="TreeGrafter"/>
</dbReference>
<dbReference type="GO" id="GO:0003924">
    <property type="term" value="F:GTPase activity"/>
    <property type="evidence" value="ECO:0007669"/>
    <property type="project" value="InterPro"/>
</dbReference>
<dbReference type="InterPro" id="IPR020850">
    <property type="entry name" value="GED_dom"/>
</dbReference>
<reference evidence="5" key="2">
    <citation type="submission" date="2023-01" db="EMBL/GenBank/DDBJ databases">
        <authorList>
            <person name="Petersen C."/>
        </authorList>
    </citation>
    <scope>NUCLEOTIDE SEQUENCE</scope>
    <source>
        <strain evidence="5">IBT 17514</strain>
    </source>
</reference>
<dbReference type="GO" id="GO:0005739">
    <property type="term" value="C:mitochondrion"/>
    <property type="evidence" value="ECO:0007669"/>
    <property type="project" value="TreeGrafter"/>
</dbReference>
<comment type="caution">
    <text evidence="5">The sequence shown here is derived from an EMBL/GenBank/DDBJ whole genome shotgun (WGS) entry which is preliminary data.</text>
</comment>
<dbReference type="GO" id="GO:0005525">
    <property type="term" value="F:GTP binding"/>
    <property type="evidence" value="ECO:0007669"/>
    <property type="project" value="InterPro"/>
</dbReference>
<feature type="domain" description="GED" evidence="3">
    <location>
        <begin position="641"/>
        <end position="726"/>
    </location>
</feature>
<dbReference type="Proteomes" id="UP001215712">
    <property type="component" value="Unassembled WGS sequence"/>
</dbReference>
<evidence type="ECO:0000256" key="1">
    <source>
        <dbReference type="ARBA" id="ARBA00022741"/>
    </source>
</evidence>
<dbReference type="SMART" id="SM00053">
    <property type="entry name" value="DYNc"/>
    <property type="match status" value="1"/>
</dbReference>